<keyword evidence="3 6" id="KW-0575">Peroxidase</keyword>
<dbReference type="Proteomes" id="UP001396898">
    <property type="component" value="Unassembled WGS sequence"/>
</dbReference>
<evidence type="ECO:0000256" key="1">
    <source>
        <dbReference type="ARBA" id="ARBA00003917"/>
    </source>
</evidence>
<dbReference type="InterPro" id="IPR044831">
    <property type="entry name" value="Ccp1-like"/>
</dbReference>
<dbReference type="EMBL" id="JAQQWI010000022">
    <property type="protein sequence ID" value="KAK7996073.1"/>
    <property type="molecule type" value="Genomic_DNA"/>
</dbReference>
<evidence type="ECO:0000256" key="5">
    <source>
        <dbReference type="ARBA" id="ARBA00023002"/>
    </source>
</evidence>
<dbReference type="Pfam" id="PF00141">
    <property type="entry name" value="peroxidase"/>
    <property type="match status" value="1"/>
</dbReference>
<proteinExistence type="inferred from homology"/>
<evidence type="ECO:0000256" key="2">
    <source>
        <dbReference type="ARBA" id="ARBA00005997"/>
    </source>
</evidence>
<gene>
    <name evidence="8" type="ORF">PG991_015540</name>
</gene>
<evidence type="ECO:0000259" key="7">
    <source>
        <dbReference type="PROSITE" id="PS50873"/>
    </source>
</evidence>
<dbReference type="PROSITE" id="PS50873">
    <property type="entry name" value="PEROXIDASE_4"/>
    <property type="match status" value="1"/>
</dbReference>
<evidence type="ECO:0000313" key="9">
    <source>
        <dbReference type="Proteomes" id="UP001396898"/>
    </source>
</evidence>
<dbReference type="PRINTS" id="PR00459">
    <property type="entry name" value="ASPEROXIDASE"/>
</dbReference>
<dbReference type="PANTHER" id="PTHR31356">
    <property type="entry name" value="THYLAKOID LUMENAL 29 KDA PROTEIN, CHLOROPLASTIC-RELATED"/>
    <property type="match status" value="1"/>
</dbReference>
<comment type="function">
    <text evidence="1">Destroys radicals which are normally produced within the cells and which are toxic to biological systems.</text>
</comment>
<dbReference type="InterPro" id="IPR002016">
    <property type="entry name" value="Haem_peroxidase"/>
</dbReference>
<evidence type="ECO:0000256" key="6">
    <source>
        <dbReference type="RuleBase" id="RU363051"/>
    </source>
</evidence>
<keyword evidence="4" id="KW-0349">Heme</keyword>
<keyword evidence="4" id="KW-0479">Metal-binding</keyword>
<keyword evidence="4" id="KW-0408">Iron</keyword>
<dbReference type="Gene3D" id="1.10.420.10">
    <property type="entry name" value="Peroxidase, domain 2"/>
    <property type="match status" value="1"/>
</dbReference>
<dbReference type="EC" id="1.11.1.-" evidence="6"/>
<organism evidence="8 9">
    <name type="scientific">Apiospora marii</name>
    <dbReference type="NCBI Taxonomy" id="335849"/>
    <lineage>
        <taxon>Eukaryota</taxon>
        <taxon>Fungi</taxon>
        <taxon>Dikarya</taxon>
        <taxon>Ascomycota</taxon>
        <taxon>Pezizomycotina</taxon>
        <taxon>Sordariomycetes</taxon>
        <taxon>Xylariomycetidae</taxon>
        <taxon>Amphisphaeriales</taxon>
        <taxon>Apiosporaceae</taxon>
        <taxon>Apiospora</taxon>
    </lineage>
</organism>
<dbReference type="PRINTS" id="PR00458">
    <property type="entry name" value="PEROXIDASE"/>
</dbReference>
<keyword evidence="5 6" id="KW-0560">Oxidoreductase</keyword>
<keyword evidence="9" id="KW-1185">Reference proteome</keyword>
<name>A0ABR1R1Y3_9PEZI</name>
<comment type="similarity">
    <text evidence="2">Belongs to the peroxidase family. Cytochrome c peroxidase subfamily.</text>
</comment>
<dbReference type="InterPro" id="IPR010255">
    <property type="entry name" value="Haem_peroxidase_sf"/>
</dbReference>
<reference evidence="8 9" key="1">
    <citation type="submission" date="2023-01" db="EMBL/GenBank/DDBJ databases">
        <title>Analysis of 21 Apiospora genomes using comparative genomics revels a genus with tremendous synthesis potential of carbohydrate active enzymes and secondary metabolites.</title>
        <authorList>
            <person name="Sorensen T."/>
        </authorList>
    </citation>
    <scope>NUCLEOTIDE SEQUENCE [LARGE SCALE GENOMIC DNA]</scope>
    <source>
        <strain evidence="8 9">CBS 20057</strain>
    </source>
</reference>
<dbReference type="SUPFAM" id="SSF48113">
    <property type="entry name" value="Heme-dependent peroxidases"/>
    <property type="match status" value="1"/>
</dbReference>
<comment type="caution">
    <text evidence="8">The sequence shown here is derived from an EMBL/GenBank/DDBJ whole genome shotgun (WGS) entry which is preliminary data.</text>
</comment>
<evidence type="ECO:0000256" key="3">
    <source>
        <dbReference type="ARBA" id="ARBA00022559"/>
    </source>
</evidence>
<dbReference type="PANTHER" id="PTHR31356:SF53">
    <property type="entry name" value="HEME PEROXIDASE"/>
    <property type="match status" value="1"/>
</dbReference>
<sequence length="552" mass="59614">MRSNTITSYAIAGAQLVSAGWVWPSKYDYVEDLYSLQAGFIRHGFIDIAHANSRHLNVSPCSFNGRQPGEQDAAAWVRTAYHDAATHDKEAGTGGLDASILYETDRAENPGDAFNVTFGFFSAHYNGDISVSDLIALGLVTATASCGGPKVPLRVGRIDATEAGQPGVPEPQQDLDTHKAIFAKAGFGTEDMIAMVACGHTLGGVHHEDFPDMNENGNKGETSRFEGNDNDHAYMFDNAVATQYLDGSSENPLVAGHNDTTNSDKRIFGADGNKTMKALSDPEKFKTMCADIFARMIDSVPAGVELTEPIESADIKPYITTLALNSNGTLDFTGRVRVRVTEGTDRDPEDLAVRLAYTSRDGAQNGTIEAKAETLRGGRSSGLFNESFKWFTFETQLDASTGIRGFTIELTKPSTGAATVFDNEGTGLYPVQDAILYQQKQSCMDTNGDPFPFTVAAAVHKDQTEAAAAMELAFKSPRPGTPMPKLEKKTFALERTDKKSPSDEYVLYELQMPLATSSWSTTMDLVLGEGEGEKRVKHLSTNELAGVSCQAL</sequence>
<accession>A0ABR1R1Y3</accession>
<protein>
    <recommendedName>
        <fullName evidence="6">Peroxidase</fullName>
        <ecNumber evidence="6">1.11.1.-</ecNumber>
    </recommendedName>
</protein>
<evidence type="ECO:0000256" key="4">
    <source>
        <dbReference type="ARBA" id="ARBA00022617"/>
    </source>
</evidence>
<dbReference type="InterPro" id="IPR002207">
    <property type="entry name" value="Peroxidase_I"/>
</dbReference>
<evidence type="ECO:0000313" key="8">
    <source>
        <dbReference type="EMBL" id="KAK7996073.1"/>
    </source>
</evidence>
<dbReference type="Gene3D" id="1.10.520.10">
    <property type="match status" value="1"/>
</dbReference>
<feature type="domain" description="Plant heme peroxidase family profile" evidence="7">
    <location>
        <begin position="127"/>
        <end position="206"/>
    </location>
</feature>